<feature type="binding site" evidence="8">
    <location>
        <position position="246"/>
    </location>
    <ligand>
        <name>NADP(+)</name>
        <dbReference type="ChEBI" id="CHEBI:58349"/>
    </ligand>
</feature>
<feature type="domain" description="SDH C-terminal" evidence="11">
    <location>
        <begin position="246"/>
        <end position="275"/>
    </location>
</feature>
<evidence type="ECO:0000256" key="6">
    <source>
        <dbReference type="ARBA" id="ARBA00023141"/>
    </source>
</evidence>
<evidence type="ECO:0000256" key="1">
    <source>
        <dbReference type="ARBA" id="ARBA00004871"/>
    </source>
</evidence>
<feature type="active site" description="Proton acceptor" evidence="8">
    <location>
        <position position="60"/>
    </location>
</feature>
<feature type="domain" description="Quinate/shikimate 5-dehydrogenase/glutamyl-tRNA reductase" evidence="9">
    <location>
        <begin position="121"/>
        <end position="191"/>
    </location>
</feature>
<dbReference type="SUPFAM" id="SSF53223">
    <property type="entry name" value="Aminoacid dehydrogenase-like, N-terminal domain"/>
    <property type="match status" value="1"/>
</dbReference>
<keyword evidence="3 8" id="KW-0028">Amino-acid biosynthesis</keyword>
<dbReference type="HAMAP" id="MF_00222">
    <property type="entry name" value="Shikimate_DH_AroE"/>
    <property type="match status" value="1"/>
</dbReference>
<evidence type="ECO:0000256" key="2">
    <source>
        <dbReference type="ARBA" id="ARBA00012962"/>
    </source>
</evidence>
<dbReference type="Gene3D" id="3.40.50.10860">
    <property type="entry name" value="Leucine Dehydrogenase, chain A, domain 1"/>
    <property type="match status" value="1"/>
</dbReference>
<feature type="binding site" evidence="8">
    <location>
        <position position="84"/>
    </location>
    <ligand>
        <name>shikimate</name>
        <dbReference type="ChEBI" id="CHEBI:36208"/>
    </ligand>
</feature>
<dbReference type="Pfam" id="PF08501">
    <property type="entry name" value="Shikimate_dh_N"/>
    <property type="match status" value="1"/>
</dbReference>
<comment type="catalytic activity">
    <reaction evidence="7 8">
        <text>shikimate + NADP(+) = 3-dehydroshikimate + NADPH + H(+)</text>
        <dbReference type="Rhea" id="RHEA:17737"/>
        <dbReference type="ChEBI" id="CHEBI:15378"/>
        <dbReference type="ChEBI" id="CHEBI:16630"/>
        <dbReference type="ChEBI" id="CHEBI:36208"/>
        <dbReference type="ChEBI" id="CHEBI:57783"/>
        <dbReference type="ChEBI" id="CHEBI:58349"/>
        <dbReference type="EC" id="1.1.1.25"/>
    </reaction>
</comment>
<comment type="caution">
    <text evidence="12">The sequence shown here is derived from an EMBL/GenBank/DDBJ whole genome shotgun (WGS) entry which is preliminary data.</text>
</comment>
<comment type="function">
    <text evidence="8">Involved in the biosynthesis of the chorismate, which leads to the biosynthesis of aromatic amino acids. Catalyzes the reversible NADPH linked reduction of 3-dehydroshikimate (DHSA) to yield shikimate (SA).</text>
</comment>
<proteinExistence type="inferred from homology"/>
<feature type="binding site" evidence="8">
    <location>
        <begin position="9"/>
        <end position="11"/>
    </location>
    <ligand>
        <name>shikimate</name>
        <dbReference type="ChEBI" id="CHEBI:36208"/>
    </ligand>
</feature>
<feature type="binding site" evidence="8">
    <location>
        <position position="56"/>
    </location>
    <ligand>
        <name>shikimate</name>
        <dbReference type="ChEBI" id="CHEBI:36208"/>
    </ligand>
</feature>
<gene>
    <name evidence="8 12" type="primary">aroE</name>
    <name evidence="12" type="ORF">NFI88_10310</name>
</gene>
<evidence type="ECO:0000259" key="10">
    <source>
        <dbReference type="Pfam" id="PF08501"/>
    </source>
</evidence>
<feature type="domain" description="Shikimate dehydrogenase substrate binding N-terminal" evidence="10">
    <location>
        <begin position="2"/>
        <end position="86"/>
    </location>
</feature>
<keyword evidence="6 8" id="KW-0057">Aromatic amino acid biosynthesis</keyword>
<evidence type="ECO:0000256" key="5">
    <source>
        <dbReference type="ARBA" id="ARBA00023002"/>
    </source>
</evidence>
<keyword evidence="5 8" id="KW-0560">Oxidoreductase</keyword>
<feature type="binding site" evidence="8">
    <location>
        <position position="253"/>
    </location>
    <ligand>
        <name>shikimate</name>
        <dbReference type="ChEBI" id="CHEBI:36208"/>
    </ligand>
</feature>
<comment type="subunit">
    <text evidence="8">Homodimer.</text>
</comment>
<dbReference type="InterPro" id="IPR006151">
    <property type="entry name" value="Shikm_DH/Glu-tRNA_Rdtase"/>
</dbReference>
<dbReference type="Gene3D" id="3.40.50.720">
    <property type="entry name" value="NAD(P)-binding Rossmann-like Domain"/>
    <property type="match status" value="1"/>
</dbReference>
<dbReference type="RefSeq" id="WP_422919983.1">
    <property type="nucleotide sequence ID" value="NZ_JAMZEJ010000006.1"/>
</dbReference>
<dbReference type="EC" id="1.1.1.25" evidence="2 8"/>
<dbReference type="SUPFAM" id="SSF51735">
    <property type="entry name" value="NAD(P)-binding Rossmann-fold domains"/>
    <property type="match status" value="1"/>
</dbReference>
<dbReference type="GO" id="GO:0004764">
    <property type="term" value="F:shikimate 3-dehydrogenase (NADP+) activity"/>
    <property type="evidence" value="ECO:0007669"/>
    <property type="project" value="UniProtKB-EC"/>
</dbReference>
<evidence type="ECO:0000256" key="3">
    <source>
        <dbReference type="ARBA" id="ARBA00022605"/>
    </source>
</evidence>
<dbReference type="NCBIfam" id="TIGR00507">
    <property type="entry name" value="aroE"/>
    <property type="match status" value="1"/>
</dbReference>
<evidence type="ECO:0000259" key="9">
    <source>
        <dbReference type="Pfam" id="PF01488"/>
    </source>
</evidence>
<dbReference type="CDD" id="cd01065">
    <property type="entry name" value="NAD_bind_Shikimate_DH"/>
    <property type="match status" value="1"/>
</dbReference>
<feature type="binding site" evidence="8">
    <location>
        <position position="223"/>
    </location>
    <ligand>
        <name>NADP(+)</name>
        <dbReference type="ChEBI" id="CHEBI:58349"/>
    </ligand>
</feature>
<feature type="binding site" evidence="8">
    <location>
        <position position="99"/>
    </location>
    <ligand>
        <name>shikimate</name>
        <dbReference type="ChEBI" id="CHEBI:36208"/>
    </ligand>
</feature>
<evidence type="ECO:0000256" key="7">
    <source>
        <dbReference type="ARBA" id="ARBA00049442"/>
    </source>
</evidence>
<feature type="binding site" evidence="8">
    <location>
        <begin position="150"/>
        <end position="155"/>
    </location>
    <ligand>
        <name>NADP(+)</name>
        <dbReference type="ChEBI" id="CHEBI:58349"/>
    </ligand>
</feature>
<keyword evidence="4 8" id="KW-0521">NADP</keyword>
<organism evidence="12 13">
    <name type="scientific">Rhizosaccharibacter radicis</name>
    <dbReference type="NCBI Taxonomy" id="2782605"/>
    <lineage>
        <taxon>Bacteria</taxon>
        <taxon>Pseudomonadati</taxon>
        <taxon>Pseudomonadota</taxon>
        <taxon>Alphaproteobacteria</taxon>
        <taxon>Acetobacterales</taxon>
        <taxon>Acetobacteraceae</taxon>
        <taxon>Rhizosaccharibacter</taxon>
    </lineage>
</organism>
<dbReference type="Proteomes" id="UP001524547">
    <property type="component" value="Unassembled WGS sequence"/>
</dbReference>
<comment type="pathway">
    <text evidence="1 8">Metabolic intermediate biosynthesis; chorismate biosynthesis; chorismate from D-erythrose 4-phosphate and phosphoenolpyruvate: step 4/7.</text>
</comment>
<keyword evidence="13" id="KW-1185">Reference proteome</keyword>
<dbReference type="InterPro" id="IPR036291">
    <property type="entry name" value="NAD(P)-bd_dom_sf"/>
</dbReference>
<protein>
    <recommendedName>
        <fullName evidence="2 8">Shikimate dehydrogenase (NADP(+))</fullName>
        <shortName evidence="8">SDH</shortName>
        <ecNumber evidence="2 8">1.1.1.25</ecNumber>
    </recommendedName>
</protein>
<dbReference type="InterPro" id="IPR022893">
    <property type="entry name" value="Shikimate_DH_fam"/>
</dbReference>
<feature type="binding site" evidence="8">
    <location>
        <begin position="127"/>
        <end position="131"/>
    </location>
    <ligand>
        <name>NADP(+)</name>
        <dbReference type="ChEBI" id="CHEBI:58349"/>
    </ligand>
</feature>
<dbReference type="InterPro" id="IPR046346">
    <property type="entry name" value="Aminoacid_DH-like_N_sf"/>
</dbReference>
<evidence type="ECO:0000313" key="12">
    <source>
        <dbReference type="EMBL" id="MCQ8241232.1"/>
    </source>
</evidence>
<dbReference type="InterPro" id="IPR013708">
    <property type="entry name" value="Shikimate_DH-bd_N"/>
</dbReference>
<dbReference type="EMBL" id="JAMZEJ010000006">
    <property type="protein sequence ID" value="MCQ8241232.1"/>
    <property type="molecule type" value="Genomic_DNA"/>
</dbReference>
<evidence type="ECO:0000259" key="11">
    <source>
        <dbReference type="Pfam" id="PF18317"/>
    </source>
</evidence>
<dbReference type="Pfam" id="PF01488">
    <property type="entry name" value="Shikimate_DH"/>
    <property type="match status" value="1"/>
</dbReference>
<sequence>MIGWPVSHSRSPRLHNEWLRRAGIDGAYVPLPVPPGQLAIALAGLRAAGFAGVNVTIPHKEDAFRLCREHGTLSEAARRCGAVNTIRFDEDGWHGDATDGEGFLDSLRLAGIDPGADPANFRALLLGAGGAARSIAASLQERGVPVTLCNRTEARAHELAAALNGDTPATIPVRCRPWEERDEALREAALLINTTPLGMGGRGDALVPVDLGRARPELIVADIVYVPETTPLLADAARRGLKAVGGLGMLVCQGRSGFRRWFGAEPELDDALMALMREPG</sequence>
<feature type="binding site" evidence="8">
    <location>
        <position position="75"/>
    </location>
    <ligand>
        <name>NADP(+)</name>
        <dbReference type="ChEBI" id="CHEBI:58349"/>
    </ligand>
</feature>
<evidence type="ECO:0000256" key="4">
    <source>
        <dbReference type="ARBA" id="ARBA00022857"/>
    </source>
</evidence>
<dbReference type="InterPro" id="IPR011342">
    <property type="entry name" value="Shikimate_DH"/>
</dbReference>
<name>A0ABT1VY10_9PROT</name>
<comment type="similarity">
    <text evidence="8">Belongs to the shikimate dehydrogenase family.</text>
</comment>
<evidence type="ECO:0000313" key="13">
    <source>
        <dbReference type="Proteomes" id="UP001524547"/>
    </source>
</evidence>
<feature type="binding site" evidence="8">
    <location>
        <position position="225"/>
    </location>
    <ligand>
        <name>shikimate</name>
        <dbReference type="ChEBI" id="CHEBI:36208"/>
    </ligand>
</feature>
<dbReference type="InterPro" id="IPR041121">
    <property type="entry name" value="SDH_C"/>
</dbReference>
<accession>A0ABT1VY10</accession>
<reference evidence="12 13" key="1">
    <citation type="submission" date="2022-06" db="EMBL/GenBank/DDBJ databases">
        <title>Rhizosaccharibacter gen. nov. sp. nov. KSS12, endophytic bacteria isolated from sugarcane.</title>
        <authorList>
            <person name="Pitiwittayakul N."/>
        </authorList>
    </citation>
    <scope>NUCLEOTIDE SEQUENCE [LARGE SCALE GENOMIC DNA]</scope>
    <source>
        <strain evidence="12 13">KSS12</strain>
    </source>
</reference>
<evidence type="ECO:0000256" key="8">
    <source>
        <dbReference type="HAMAP-Rule" id="MF_00222"/>
    </source>
</evidence>
<dbReference type="PANTHER" id="PTHR21089">
    <property type="entry name" value="SHIKIMATE DEHYDROGENASE"/>
    <property type="match status" value="1"/>
</dbReference>
<dbReference type="Pfam" id="PF18317">
    <property type="entry name" value="SDH_C"/>
    <property type="match status" value="1"/>
</dbReference>
<dbReference type="PANTHER" id="PTHR21089:SF1">
    <property type="entry name" value="BIFUNCTIONAL 3-DEHYDROQUINATE DEHYDRATASE_SHIKIMATE DEHYDROGENASE, CHLOROPLASTIC"/>
    <property type="match status" value="1"/>
</dbReference>